<feature type="region of interest" description="Disordered" evidence="1">
    <location>
        <begin position="271"/>
        <end position="335"/>
    </location>
</feature>
<feature type="compositionally biased region" description="Polar residues" evidence="1">
    <location>
        <begin position="413"/>
        <end position="423"/>
    </location>
</feature>
<dbReference type="RefSeq" id="XP_066800120.1">
    <property type="nucleotide sequence ID" value="XM_066949112.1"/>
</dbReference>
<protein>
    <recommendedName>
        <fullName evidence="4">cAMP-independent regulatory protein</fullName>
    </recommendedName>
</protein>
<feature type="compositionally biased region" description="Polar residues" evidence="1">
    <location>
        <begin position="98"/>
        <end position="122"/>
    </location>
</feature>
<feature type="compositionally biased region" description="Low complexity" evidence="1">
    <location>
        <begin position="384"/>
        <end position="394"/>
    </location>
</feature>
<organism evidence="2 3">
    <name type="scientific">Kwoniella newhampshirensis</name>
    <dbReference type="NCBI Taxonomy" id="1651941"/>
    <lineage>
        <taxon>Eukaryota</taxon>
        <taxon>Fungi</taxon>
        <taxon>Dikarya</taxon>
        <taxon>Basidiomycota</taxon>
        <taxon>Agaricomycotina</taxon>
        <taxon>Tremellomycetes</taxon>
        <taxon>Tremellales</taxon>
        <taxon>Cryptococcaceae</taxon>
        <taxon>Kwoniella</taxon>
    </lineage>
</organism>
<feature type="region of interest" description="Disordered" evidence="1">
    <location>
        <begin position="506"/>
        <end position="618"/>
    </location>
</feature>
<dbReference type="InterPro" id="IPR018608">
    <property type="entry name" value="Gti1/Pac2"/>
</dbReference>
<feature type="compositionally biased region" description="Low complexity" evidence="1">
    <location>
        <begin position="296"/>
        <end position="310"/>
    </location>
</feature>
<dbReference type="Pfam" id="PF09729">
    <property type="entry name" value="Gti1_Pac2"/>
    <property type="match status" value="1"/>
</dbReference>
<dbReference type="PANTHER" id="PTHR28027">
    <property type="entry name" value="TRANSCRIPTIONAL REGULATOR MIT1"/>
    <property type="match status" value="1"/>
</dbReference>
<keyword evidence="3" id="KW-1185">Reference proteome</keyword>
<name>A0AAW0YEU6_9TREE</name>
<dbReference type="EMBL" id="JBCAWK010000012">
    <property type="protein sequence ID" value="KAK8845312.1"/>
    <property type="molecule type" value="Genomic_DNA"/>
</dbReference>
<feature type="region of interest" description="Disordered" evidence="1">
    <location>
        <begin position="93"/>
        <end position="193"/>
    </location>
</feature>
<dbReference type="PANTHER" id="PTHR28027:SF2">
    <property type="entry name" value="TRANSCRIPTIONAL REGULATOR MIT1"/>
    <property type="match status" value="1"/>
</dbReference>
<dbReference type="Proteomes" id="UP001388673">
    <property type="component" value="Unassembled WGS sequence"/>
</dbReference>
<feature type="compositionally biased region" description="Low complexity" evidence="1">
    <location>
        <begin position="461"/>
        <end position="475"/>
    </location>
</feature>
<evidence type="ECO:0008006" key="4">
    <source>
        <dbReference type="Google" id="ProtNLM"/>
    </source>
</evidence>
<feature type="compositionally biased region" description="Low complexity" evidence="1">
    <location>
        <begin position="580"/>
        <end position="595"/>
    </location>
</feature>
<evidence type="ECO:0000313" key="3">
    <source>
        <dbReference type="Proteomes" id="UP001388673"/>
    </source>
</evidence>
<feature type="compositionally biased region" description="Polar residues" evidence="1">
    <location>
        <begin position="132"/>
        <end position="163"/>
    </location>
</feature>
<feature type="compositionally biased region" description="Polar residues" evidence="1">
    <location>
        <begin position="485"/>
        <end position="494"/>
    </location>
</feature>
<accession>A0AAW0YEU6</accession>
<proteinExistence type="predicted"/>
<reference evidence="2 3" key="1">
    <citation type="journal article" date="2024" name="bioRxiv">
        <title>Comparative genomics of Cryptococcus and Kwoniella reveals pathogenesis evolution and contrasting karyotype dynamics via intercentromeric recombination or chromosome fusion.</title>
        <authorList>
            <person name="Coelho M.A."/>
            <person name="David-Palma M."/>
            <person name="Shea T."/>
            <person name="Bowers K."/>
            <person name="McGinley-Smith S."/>
            <person name="Mohammad A.W."/>
            <person name="Gnirke A."/>
            <person name="Yurkov A.M."/>
            <person name="Nowrousian M."/>
            <person name="Sun S."/>
            <person name="Cuomo C.A."/>
            <person name="Heitman J."/>
        </authorList>
    </citation>
    <scope>NUCLEOTIDE SEQUENCE [LARGE SCALE GENOMIC DNA]</scope>
    <source>
        <strain evidence="2 3">CBS 13917</strain>
    </source>
</reference>
<comment type="caution">
    <text evidence="2">The sequence shown here is derived from an EMBL/GenBank/DDBJ whole genome shotgun (WGS) entry which is preliminary data.</text>
</comment>
<gene>
    <name evidence="2" type="ORF">IAR55_006025</name>
</gene>
<evidence type="ECO:0000313" key="2">
    <source>
        <dbReference type="EMBL" id="KAK8845312.1"/>
    </source>
</evidence>
<dbReference type="KEGG" id="kne:92183283"/>
<evidence type="ECO:0000256" key="1">
    <source>
        <dbReference type="SAM" id="MobiDB-lite"/>
    </source>
</evidence>
<dbReference type="GO" id="GO:0003677">
    <property type="term" value="F:DNA binding"/>
    <property type="evidence" value="ECO:0007669"/>
    <property type="project" value="TreeGrafter"/>
</dbReference>
<dbReference type="AlphaFoldDB" id="A0AAW0YEU6"/>
<feature type="compositionally biased region" description="Polar residues" evidence="1">
    <location>
        <begin position="507"/>
        <end position="523"/>
    </location>
</feature>
<dbReference type="GeneID" id="92183283"/>
<feature type="region of interest" description="Disordered" evidence="1">
    <location>
        <begin position="383"/>
        <end position="494"/>
    </location>
</feature>
<sequence>MAAPSTPPPNLDPPFRGYIETTFDALLVFEAARRGMIPRVTRRLIERERGMVQSGAVFVFDEHESGIKRWTDGLVWSPSRILGNFLVYRETDKRSHPVTPNKSSDSPTRDSPSGSTPLTRPTTAMMGVAHSFNDSSSGFNHQHQPSVMDTPHNQIHGTSQHMGSSEPPPLGQGALARPRSASEGGGAMDRQRERQLVGSLTNSYKFKEGGLVKKTMSVSVNGFAQHMVSYYSVEDVLAGKLRSPSTIPELASLEISAEYLHKQNFRFPPMIEVGQDGIPRYRGEPEEPTSPQSPNSSYSFQSFPASSSSADLYDGSYPQMTSHAPRMGSPRNRSVTVPMAIPLPSPAHSMQGSTYVGPGSAGSTFYESPSVNSMHYAPPIARQSSSSSVHSTASGAMRPGSSSRRFEPYGPGNATSPRSSINIHYSHAAGHRRQSQPGPAEVMYPTGPHYDVKPSSYNYQPPSTAPSSFSAFYPPETHAPPPIQSPITSSANYTPTTTQGYAAWQPVHSSTGSTSRLLPTNNRPEFANPAPPSSAGSGSSVGNPGAVGGPSGVSNQGQVGPANDQWASQGPGSVPGGAPGVWEANGANGTNANGAHNYMQPLHQAHEDWGRSNAGAIA</sequence>
<feature type="compositionally biased region" description="Low complexity" evidence="1">
    <location>
        <begin position="533"/>
        <end position="544"/>
    </location>
</feature>